<organism evidence="2 4">
    <name type="scientific">Didymodactylos carnosus</name>
    <dbReference type="NCBI Taxonomy" id="1234261"/>
    <lineage>
        <taxon>Eukaryota</taxon>
        <taxon>Metazoa</taxon>
        <taxon>Spiralia</taxon>
        <taxon>Gnathifera</taxon>
        <taxon>Rotifera</taxon>
        <taxon>Eurotatoria</taxon>
        <taxon>Bdelloidea</taxon>
        <taxon>Philodinida</taxon>
        <taxon>Philodinidae</taxon>
        <taxon>Didymodactylos</taxon>
    </lineage>
</organism>
<dbReference type="EMBL" id="CAJOBA010063195">
    <property type="protein sequence ID" value="CAF4343307.1"/>
    <property type="molecule type" value="Genomic_DNA"/>
</dbReference>
<name>A0A8S2FUZ6_9BILA</name>
<evidence type="ECO:0000313" key="3">
    <source>
        <dbReference type="EMBL" id="CAF4343307.1"/>
    </source>
</evidence>
<comment type="caution">
    <text evidence="2">The sequence shown here is derived from an EMBL/GenBank/DDBJ whole genome shotgun (WGS) entry which is preliminary data.</text>
</comment>
<proteinExistence type="predicted"/>
<feature type="region of interest" description="Disordered" evidence="1">
    <location>
        <begin position="1"/>
        <end position="25"/>
    </location>
</feature>
<dbReference type="EMBL" id="CAJNOK010040712">
    <property type="protein sequence ID" value="CAF1552886.1"/>
    <property type="molecule type" value="Genomic_DNA"/>
</dbReference>
<dbReference type="AlphaFoldDB" id="A0A8S2FUZ6"/>
<feature type="compositionally biased region" description="Basic and acidic residues" evidence="1">
    <location>
        <begin position="1"/>
        <end position="10"/>
    </location>
</feature>
<dbReference type="Proteomes" id="UP000682733">
    <property type="component" value="Unassembled WGS sequence"/>
</dbReference>
<evidence type="ECO:0000313" key="2">
    <source>
        <dbReference type="EMBL" id="CAF1552886.1"/>
    </source>
</evidence>
<reference evidence="2" key="1">
    <citation type="submission" date="2021-02" db="EMBL/GenBank/DDBJ databases">
        <authorList>
            <person name="Nowell W R."/>
        </authorList>
    </citation>
    <scope>NUCLEOTIDE SEQUENCE</scope>
</reference>
<feature type="non-terminal residue" evidence="2">
    <location>
        <position position="1"/>
    </location>
</feature>
<evidence type="ECO:0000313" key="4">
    <source>
        <dbReference type="Proteomes" id="UP000677228"/>
    </source>
</evidence>
<dbReference type="Proteomes" id="UP000677228">
    <property type="component" value="Unassembled WGS sequence"/>
</dbReference>
<protein>
    <submittedName>
        <fullName evidence="2">Uncharacterized protein</fullName>
    </submittedName>
</protein>
<evidence type="ECO:0000256" key="1">
    <source>
        <dbReference type="SAM" id="MobiDB-lite"/>
    </source>
</evidence>
<gene>
    <name evidence="2" type="ORF">OVA965_LOCUS39390</name>
    <name evidence="3" type="ORF">TMI583_LOCUS40690</name>
</gene>
<sequence length="110" mass="12069">MMRRTGRCDDGGEVGSRVPARGGSATGNIVFRSTPLVDCYVSYSTMEQCSNALDKKDYKQIKGGAMGSAVTQILADVYMVDWGYLDVTVLKNPPNNRFRTIVFRKPAAQP</sequence>
<accession>A0A8S2FUZ6</accession>